<dbReference type="PANTHER" id="PTHR43865">
    <property type="entry name" value="RUBRERYTHRIN-RELATED"/>
    <property type="match status" value="1"/>
</dbReference>
<dbReference type="Gene3D" id="1.20.1260.10">
    <property type="match status" value="1"/>
</dbReference>
<dbReference type="InterPro" id="IPR009078">
    <property type="entry name" value="Ferritin-like_SF"/>
</dbReference>
<dbReference type="PROSITE" id="PS50905">
    <property type="entry name" value="FERRITIN_LIKE"/>
    <property type="match status" value="1"/>
</dbReference>
<evidence type="ECO:0000313" key="8">
    <source>
        <dbReference type="EMBL" id="GAT94498.1"/>
    </source>
</evidence>
<dbReference type="Pfam" id="PF02915">
    <property type="entry name" value="Rubrerythrin"/>
    <property type="match status" value="1"/>
</dbReference>
<dbReference type="VEuPathDB" id="AmoebaDB:KM1_016980"/>
<reference evidence="8 9" key="1">
    <citation type="submission" date="2016-05" db="EMBL/GenBank/DDBJ databases">
        <title>First whole genome sequencing of Entamoeba histolytica HM1:IMSS-clone-6.</title>
        <authorList>
            <person name="Mukherjee Avik.K."/>
            <person name="Izumyama S."/>
            <person name="Nakada-Tsukui K."/>
            <person name="Nozaki T."/>
        </authorList>
    </citation>
    <scope>NUCLEOTIDE SEQUENCE [LARGE SCALE GENOMIC DNA]</scope>
    <source>
        <strain evidence="8 9">HM1:IMSS clone 6</strain>
    </source>
</reference>
<dbReference type="GO" id="GO:0016491">
    <property type="term" value="F:oxidoreductase activity"/>
    <property type="evidence" value="ECO:0007669"/>
    <property type="project" value="InterPro"/>
</dbReference>
<keyword evidence="5" id="KW-0408">Iron</keyword>
<evidence type="ECO:0000256" key="2">
    <source>
        <dbReference type="ARBA" id="ARBA00022448"/>
    </source>
</evidence>
<dbReference type="EMBL" id="BDEQ01000001">
    <property type="protein sequence ID" value="GAT94498.1"/>
    <property type="molecule type" value="Genomic_DNA"/>
</dbReference>
<dbReference type="PANTHER" id="PTHR43865:SF1">
    <property type="entry name" value="RUBRERYTHRIN-RELATED"/>
    <property type="match status" value="1"/>
</dbReference>
<evidence type="ECO:0000256" key="1">
    <source>
        <dbReference type="ARBA" id="ARBA00001965"/>
    </source>
</evidence>
<dbReference type="InterPro" id="IPR024934">
    <property type="entry name" value="Rubredoxin-like_dom"/>
</dbReference>
<dbReference type="CDD" id="cd00729">
    <property type="entry name" value="rubredoxin_SM"/>
    <property type="match status" value="1"/>
</dbReference>
<dbReference type="NCBIfam" id="NF045767">
    <property type="entry name" value="RuberyRbr"/>
    <property type="match status" value="1"/>
</dbReference>
<dbReference type="VEuPathDB" id="AmoebaDB:EHI5A_015720"/>
<evidence type="ECO:0000256" key="5">
    <source>
        <dbReference type="ARBA" id="ARBA00023004"/>
    </source>
</evidence>
<comment type="cofactor">
    <cofactor evidence="1">
        <name>Fe(3+)</name>
        <dbReference type="ChEBI" id="CHEBI:29034"/>
    </cofactor>
</comment>
<proteinExistence type="predicted"/>
<dbReference type="InterPro" id="IPR009040">
    <property type="entry name" value="Ferritin-like_diiron"/>
</dbReference>
<dbReference type="InterPro" id="IPR012347">
    <property type="entry name" value="Ferritin-like"/>
</dbReference>
<gene>
    <name evidence="8" type="ORF">CL6EHI_134810</name>
</gene>
<keyword evidence="4" id="KW-0249">Electron transport</keyword>
<dbReference type="AlphaFoldDB" id="A0A5K1VAZ1"/>
<dbReference type="InterPro" id="IPR003251">
    <property type="entry name" value="Rr_diiron-bd_dom"/>
</dbReference>
<evidence type="ECO:0000259" key="7">
    <source>
        <dbReference type="PROSITE" id="PS50905"/>
    </source>
</evidence>
<feature type="domain" description="Rubredoxin-like" evidence="6">
    <location>
        <begin position="152"/>
        <end position="186"/>
    </location>
</feature>
<dbReference type="InterPro" id="IPR052364">
    <property type="entry name" value="Rubrerythrin"/>
</dbReference>
<dbReference type="OMA" id="YEWTEMY"/>
<dbReference type="SUPFAM" id="SSF47240">
    <property type="entry name" value="Ferritin-like"/>
    <property type="match status" value="1"/>
</dbReference>
<evidence type="ECO:0000259" key="6">
    <source>
        <dbReference type="PROSITE" id="PS50903"/>
    </source>
</evidence>
<evidence type="ECO:0000256" key="3">
    <source>
        <dbReference type="ARBA" id="ARBA00022723"/>
    </source>
</evidence>
<feature type="domain" description="Ferritin-like diiron" evidence="7">
    <location>
        <begin position="1"/>
        <end position="145"/>
    </location>
</feature>
<comment type="caution">
    <text evidence="8">The sequence shown here is derived from an EMBL/GenBank/DDBJ whole genome shotgun (WGS) entry which is preliminary data.</text>
</comment>
<evidence type="ECO:0000256" key="4">
    <source>
        <dbReference type="ARBA" id="ARBA00022982"/>
    </source>
</evidence>
<accession>A0A5K1VAZ1</accession>
<dbReference type="Pfam" id="PF21349">
    <property type="entry name" value="RUBY_RBDX"/>
    <property type="match status" value="1"/>
</dbReference>
<sequence>MATLINLCKAFAGESQARNRYLIYAKTAKKEGLDVIAQLFNETANQEGTHARILFEMIQSLKKEGQETPKIETAVPIDFGTTADNLLAAIAGETYEHETMYPEFAKVAKEEGHAQIAARLNLIAKAELNHHNNYQKILDELKANSLYKKTEKVFWVCRECGYIFESTQPPKVCPLCGEPGDFFRVQVSI</sequence>
<dbReference type="VEuPathDB" id="AmoebaDB:EHI_134810"/>
<dbReference type="GO" id="GO:0005506">
    <property type="term" value="F:iron ion binding"/>
    <property type="evidence" value="ECO:0007669"/>
    <property type="project" value="InterPro"/>
</dbReference>
<protein>
    <submittedName>
        <fullName evidence="8">Rubrerythrin putative</fullName>
    </submittedName>
</protein>
<evidence type="ECO:0000313" key="9">
    <source>
        <dbReference type="Proteomes" id="UP000078387"/>
    </source>
</evidence>
<dbReference type="Gene3D" id="2.20.28.10">
    <property type="match status" value="1"/>
</dbReference>
<dbReference type="PROSITE" id="PS50903">
    <property type="entry name" value="RUBREDOXIN_LIKE"/>
    <property type="match status" value="1"/>
</dbReference>
<organism evidence="8 9">
    <name type="scientific">Entamoeba histolytica</name>
    <dbReference type="NCBI Taxonomy" id="5759"/>
    <lineage>
        <taxon>Eukaryota</taxon>
        <taxon>Amoebozoa</taxon>
        <taxon>Evosea</taxon>
        <taxon>Archamoebae</taxon>
        <taxon>Mastigamoebida</taxon>
        <taxon>Entamoebidae</taxon>
        <taxon>Entamoeba</taxon>
    </lineage>
</organism>
<keyword evidence="3" id="KW-0479">Metal-binding</keyword>
<dbReference type="Proteomes" id="UP000078387">
    <property type="component" value="Unassembled WGS sequence"/>
</dbReference>
<dbReference type="CDD" id="cd01041">
    <property type="entry name" value="Rubrerythrin"/>
    <property type="match status" value="1"/>
</dbReference>
<dbReference type="InterPro" id="IPR048574">
    <property type="entry name" value="RUBY_RBDX"/>
</dbReference>
<dbReference type="SMR" id="A0A5K1VAZ1"/>
<keyword evidence="2" id="KW-0813">Transport</keyword>
<dbReference type="SUPFAM" id="SSF57802">
    <property type="entry name" value="Rubredoxin-like"/>
    <property type="match status" value="1"/>
</dbReference>
<dbReference type="VEuPathDB" id="AmoebaDB:EHI7A_008650"/>
<name>A0A5K1VAZ1_ENTHI</name>
<dbReference type="VEuPathDB" id="AmoebaDB:EHI8A_025430"/>